<organism evidence="2 3">
    <name type="scientific">Angiostrongylus cantonensis</name>
    <name type="common">Rat lungworm</name>
    <dbReference type="NCBI Taxonomy" id="6313"/>
    <lineage>
        <taxon>Eukaryota</taxon>
        <taxon>Metazoa</taxon>
        <taxon>Ecdysozoa</taxon>
        <taxon>Nematoda</taxon>
        <taxon>Chromadorea</taxon>
        <taxon>Rhabditida</taxon>
        <taxon>Rhabditina</taxon>
        <taxon>Rhabditomorpha</taxon>
        <taxon>Strongyloidea</taxon>
        <taxon>Metastrongylidae</taxon>
        <taxon>Angiostrongylus</taxon>
    </lineage>
</organism>
<dbReference type="WBParaSite" id="ACAC_0000117601-mRNA-1">
    <property type="protein sequence ID" value="ACAC_0000117601-mRNA-1"/>
    <property type="gene ID" value="ACAC_0000117601"/>
</dbReference>
<protein>
    <submittedName>
        <fullName evidence="3">Ras-associating domain-containing protein</fullName>
    </submittedName>
</protein>
<dbReference type="AlphaFoldDB" id="A0A0K0CV55"/>
<sequence length="167" mass="19031">LDFSTARALSCPPPIPSRRQVLEISLKETCSKAASLFPKLTMANVWIQELPTQETKNFLYTINCADPRLQIRQKCIHDIRELRSSIDNSLIKPPTPQRHHLRRTSTASIKANSELHDESEDEKPRITPKLNITKAKSPFRRTVESGSDLDSIDFEVCERFSLLAFSI</sequence>
<accession>A0A0K0CV55</accession>
<dbReference type="Proteomes" id="UP000035642">
    <property type="component" value="Unassembled WGS sequence"/>
</dbReference>
<name>A0A0K0CV55_ANGCA</name>
<reference evidence="3" key="2">
    <citation type="submission" date="2017-02" db="UniProtKB">
        <authorList>
            <consortium name="WormBaseParasite"/>
        </authorList>
    </citation>
    <scope>IDENTIFICATION</scope>
</reference>
<reference evidence="2" key="1">
    <citation type="submission" date="2012-09" db="EMBL/GenBank/DDBJ databases">
        <authorList>
            <person name="Martin A.A."/>
        </authorList>
    </citation>
    <scope>NUCLEOTIDE SEQUENCE</scope>
</reference>
<evidence type="ECO:0000313" key="2">
    <source>
        <dbReference type="Proteomes" id="UP000035642"/>
    </source>
</evidence>
<evidence type="ECO:0000256" key="1">
    <source>
        <dbReference type="SAM" id="MobiDB-lite"/>
    </source>
</evidence>
<proteinExistence type="predicted"/>
<feature type="region of interest" description="Disordered" evidence="1">
    <location>
        <begin position="90"/>
        <end position="127"/>
    </location>
</feature>
<evidence type="ECO:0000313" key="3">
    <source>
        <dbReference type="WBParaSite" id="ACAC_0000117601-mRNA-1"/>
    </source>
</evidence>
<keyword evidence="2" id="KW-1185">Reference proteome</keyword>